<proteinExistence type="predicted"/>
<evidence type="ECO:0000313" key="1">
    <source>
        <dbReference type="EMBL" id="KAF7436015.1"/>
    </source>
</evidence>
<dbReference type="RefSeq" id="XP_036633914.1">
    <property type="nucleotide sequence ID" value="XM_036772441.1"/>
</dbReference>
<comment type="caution">
    <text evidence="1">The sequence shown here is derived from an EMBL/GenBank/DDBJ whole genome shotgun (WGS) entry which is preliminary data.</text>
</comment>
<gene>
    <name evidence="1" type="ORF">PC9H_002841</name>
</gene>
<protein>
    <submittedName>
        <fullName evidence="1">Uncharacterized protein</fullName>
    </submittedName>
</protein>
<dbReference type="Proteomes" id="UP000623687">
    <property type="component" value="Unassembled WGS sequence"/>
</dbReference>
<accession>A0A8H6ZX81</accession>
<keyword evidence="2" id="KW-1185">Reference proteome</keyword>
<dbReference type="Gene3D" id="3.80.10.10">
    <property type="entry name" value="Ribonuclease Inhibitor"/>
    <property type="match status" value="1"/>
</dbReference>
<organism evidence="1 2">
    <name type="scientific">Pleurotus ostreatus</name>
    <name type="common">Oyster mushroom</name>
    <name type="synonym">White-rot fungus</name>
    <dbReference type="NCBI Taxonomy" id="5322"/>
    <lineage>
        <taxon>Eukaryota</taxon>
        <taxon>Fungi</taxon>
        <taxon>Dikarya</taxon>
        <taxon>Basidiomycota</taxon>
        <taxon>Agaricomycotina</taxon>
        <taxon>Agaricomycetes</taxon>
        <taxon>Agaricomycetidae</taxon>
        <taxon>Agaricales</taxon>
        <taxon>Pleurotineae</taxon>
        <taxon>Pleurotaceae</taxon>
        <taxon>Pleurotus</taxon>
    </lineage>
</organism>
<dbReference type="EMBL" id="JACETU010000002">
    <property type="protein sequence ID" value="KAF7436015.1"/>
    <property type="molecule type" value="Genomic_DNA"/>
</dbReference>
<dbReference type="VEuPathDB" id="FungiDB:PC9H_002841"/>
<dbReference type="GeneID" id="59372659"/>
<dbReference type="AlphaFoldDB" id="A0A8H6ZX81"/>
<reference evidence="1" key="1">
    <citation type="submission" date="2019-07" db="EMBL/GenBank/DDBJ databases">
        <authorList>
            <person name="Palmer J.M."/>
        </authorList>
    </citation>
    <scope>NUCLEOTIDE SEQUENCE</scope>
    <source>
        <strain evidence="1">PC9</strain>
    </source>
</reference>
<dbReference type="InterPro" id="IPR032675">
    <property type="entry name" value="LRR_dom_sf"/>
</dbReference>
<sequence>MATVLPVEIARMITDYIQDKKTFLNLLTDVSFLGPIGQNHAQFKYPSEADLLGASGSFLDGITAGGGRCARYVKRLYLPGSGFLQRELYKLLQTILQALPNLEDLQVHRSWWMVFPFGFNLQALFESPPPFQLQGFGWYTPGNLDRVGLDWFLSHQISLERLFLPSLNTSPSPFTPTLPRLRILHALDNVAARRFLTGNQVTQLKLERDDIHELDDTTLRTVVFCVSRFALLGSLSTVVARMPNLERLEINASAQSIPLTLVRLAMLKGAAKLRHLRILTCETVTGRTHVGESPWDYRDVAIAFNSLPSLTHMTVQLTYAPSFPEYYCFARGAARPVKLRSVRPAPEWWQDDWVDDYVVVPFEPGDKRMGYTGHLLHAAREVLPISVESHIS</sequence>
<dbReference type="OrthoDB" id="10468491at2759"/>
<dbReference type="SUPFAM" id="SSF52047">
    <property type="entry name" value="RNI-like"/>
    <property type="match status" value="1"/>
</dbReference>
<evidence type="ECO:0000313" key="2">
    <source>
        <dbReference type="Proteomes" id="UP000623687"/>
    </source>
</evidence>
<name>A0A8H6ZX81_PLEOS</name>